<dbReference type="Gene3D" id="1.10.630.10">
    <property type="entry name" value="Cytochrome P450"/>
    <property type="match status" value="1"/>
</dbReference>
<evidence type="ECO:0000256" key="3">
    <source>
        <dbReference type="ARBA" id="ARBA00022617"/>
    </source>
</evidence>
<dbReference type="PRINTS" id="PR00463">
    <property type="entry name" value="EP450I"/>
</dbReference>
<dbReference type="InterPro" id="IPR050651">
    <property type="entry name" value="Plant_Cytochrome_P450_Monoox"/>
</dbReference>
<keyword evidence="7" id="KW-0560">Oxidoreductase</keyword>
<name>B8LQI3_PICSI</name>
<dbReference type="EMBL" id="EF678136">
    <property type="protein sequence ID" value="ABR17913.1"/>
    <property type="molecule type" value="mRNA"/>
</dbReference>
<dbReference type="InterPro" id="IPR002401">
    <property type="entry name" value="Cyt_P450_E_grp-I"/>
</dbReference>
<comment type="cofactor">
    <cofactor evidence="1">
        <name>heme</name>
        <dbReference type="ChEBI" id="CHEBI:30413"/>
    </cofactor>
</comment>
<keyword evidence="5" id="KW-0479">Metal-binding</keyword>
<dbReference type="GO" id="GO:0016020">
    <property type="term" value="C:membrane"/>
    <property type="evidence" value="ECO:0007669"/>
    <property type="project" value="UniProtKB-SubCell"/>
</dbReference>
<dbReference type="PANTHER" id="PTHR47947">
    <property type="entry name" value="CYTOCHROME P450 82C3-RELATED"/>
    <property type="match status" value="1"/>
</dbReference>
<evidence type="ECO:0000256" key="6">
    <source>
        <dbReference type="ARBA" id="ARBA00022989"/>
    </source>
</evidence>
<dbReference type="InterPro" id="IPR036396">
    <property type="entry name" value="Cyt_P450_sf"/>
</dbReference>
<evidence type="ECO:0008006" key="11">
    <source>
        <dbReference type="Google" id="ProtNLM"/>
    </source>
</evidence>
<proteinExistence type="evidence at transcript level"/>
<keyword evidence="9" id="KW-0472">Membrane</keyword>
<keyword evidence="6" id="KW-1133">Transmembrane helix</keyword>
<dbReference type="GO" id="GO:0005506">
    <property type="term" value="F:iron ion binding"/>
    <property type="evidence" value="ECO:0007669"/>
    <property type="project" value="InterPro"/>
</dbReference>
<evidence type="ECO:0000256" key="2">
    <source>
        <dbReference type="ARBA" id="ARBA00004370"/>
    </source>
</evidence>
<protein>
    <recommendedName>
        <fullName evidence="11">Cytochrome P450</fullName>
    </recommendedName>
</protein>
<evidence type="ECO:0000256" key="5">
    <source>
        <dbReference type="ARBA" id="ARBA00022723"/>
    </source>
</evidence>
<dbReference type="AlphaFoldDB" id="B8LQI3"/>
<comment type="subcellular location">
    <subcellularLocation>
        <location evidence="2">Membrane</location>
    </subcellularLocation>
</comment>
<keyword evidence="3" id="KW-0349">Heme</keyword>
<evidence type="ECO:0000313" key="10">
    <source>
        <dbReference type="EMBL" id="ABR17913.1"/>
    </source>
</evidence>
<dbReference type="GO" id="GO:0016705">
    <property type="term" value="F:oxidoreductase activity, acting on paired donors, with incorporation or reduction of molecular oxygen"/>
    <property type="evidence" value="ECO:0007669"/>
    <property type="project" value="InterPro"/>
</dbReference>
<reference evidence="10" key="1">
    <citation type="submission" date="2007-06" db="EMBL/GenBank/DDBJ databases">
        <title>Full length cDNA sequences from Sitka Spruce (Picea sitchensis).</title>
        <authorList>
            <person name="Ralph S.G."/>
            <person name="Chun H.E."/>
            <person name="Liao N."/>
            <person name="Ali J."/>
            <person name="Reid K."/>
            <person name="Kolosova N."/>
            <person name="Cooper N."/>
            <person name="Cullis C."/>
            <person name="Jancsik S."/>
            <person name="Moore R."/>
            <person name="Mayo M."/>
            <person name="Wagner S."/>
            <person name="Holt R.A."/>
            <person name="Jones S.J.M."/>
            <person name="Marra M.A."/>
            <person name="Ritland C.E."/>
            <person name="Ritland K."/>
            <person name="Bohlmann J."/>
        </authorList>
    </citation>
    <scope>NUCLEOTIDE SEQUENCE</scope>
    <source>
        <tissue evidence="10">Bark</tissue>
    </source>
</reference>
<dbReference type="PANTHER" id="PTHR47947:SF26">
    <property type="entry name" value="CYTOCHROME P450"/>
    <property type="match status" value="1"/>
</dbReference>
<dbReference type="GO" id="GO:0020037">
    <property type="term" value="F:heme binding"/>
    <property type="evidence" value="ECO:0007669"/>
    <property type="project" value="InterPro"/>
</dbReference>
<dbReference type="CDD" id="cd20618">
    <property type="entry name" value="CYP71_clan"/>
    <property type="match status" value="1"/>
</dbReference>
<dbReference type="InterPro" id="IPR001128">
    <property type="entry name" value="Cyt_P450"/>
</dbReference>
<evidence type="ECO:0000256" key="9">
    <source>
        <dbReference type="ARBA" id="ARBA00023136"/>
    </source>
</evidence>
<accession>B8LQI3</accession>
<evidence type="ECO:0000256" key="1">
    <source>
        <dbReference type="ARBA" id="ARBA00001971"/>
    </source>
</evidence>
<dbReference type="Pfam" id="PF00067">
    <property type="entry name" value="p450"/>
    <property type="match status" value="1"/>
</dbReference>
<dbReference type="GO" id="GO:0004497">
    <property type="term" value="F:monooxygenase activity"/>
    <property type="evidence" value="ECO:0007669"/>
    <property type="project" value="InterPro"/>
</dbReference>
<dbReference type="PRINTS" id="PR00385">
    <property type="entry name" value="P450"/>
</dbReference>
<keyword evidence="8" id="KW-0408">Iron</keyword>
<dbReference type="SUPFAM" id="SSF48264">
    <property type="entry name" value="Cytochrome P450"/>
    <property type="match status" value="1"/>
</dbReference>
<evidence type="ECO:0000256" key="4">
    <source>
        <dbReference type="ARBA" id="ARBA00022692"/>
    </source>
</evidence>
<sequence>MTAMADLAFAGITLLLIIHYVKWLSSHKRGCKPPGPLAWPIIGHIHLLNSNRPLHQTLCDLVRRYGHVMLLKLGSRTTLVVSSWELARECLTTHDMNFASRPRSAATEHLGYDCMMLGLDPYDDRCRNLRRICTSQLLSASRVESSQHIRREEVSKLVRGLFQSCTQMGIQDEASTVVDMRSIMVDLIFDTIVRSILPDKSYMGSAGEAEEFKEMIDTHLKLVQAFNVSDYIPFLGWLDLHGCEREMKKFSRRRDEILQRVTDKCRLPIKERDESLIDVLIHFVDKTQDNSTIVKATIASLIIAGTDTSAITTEWAMASLLQCPEMLKKAQEELDTVVGRQRVLDESDLPNLKYLEAIVKETLRLYPAAPLLLPHMAAEPCTVGGYYVPGGTELLLNAWGIHRDPAAWERPLDF</sequence>
<keyword evidence="4" id="KW-0812">Transmembrane</keyword>
<evidence type="ECO:0000256" key="7">
    <source>
        <dbReference type="ARBA" id="ARBA00023002"/>
    </source>
</evidence>
<evidence type="ECO:0000256" key="8">
    <source>
        <dbReference type="ARBA" id="ARBA00023004"/>
    </source>
</evidence>
<organism evidence="10">
    <name type="scientific">Picea sitchensis</name>
    <name type="common">Sitka spruce</name>
    <name type="synonym">Pinus sitchensis</name>
    <dbReference type="NCBI Taxonomy" id="3332"/>
    <lineage>
        <taxon>Eukaryota</taxon>
        <taxon>Viridiplantae</taxon>
        <taxon>Streptophyta</taxon>
        <taxon>Embryophyta</taxon>
        <taxon>Tracheophyta</taxon>
        <taxon>Spermatophyta</taxon>
        <taxon>Pinopsida</taxon>
        <taxon>Pinidae</taxon>
        <taxon>Conifers I</taxon>
        <taxon>Pinales</taxon>
        <taxon>Pinaceae</taxon>
        <taxon>Picea</taxon>
    </lineage>
</organism>